<dbReference type="EMBL" id="CACTIH010001981">
    <property type="protein sequence ID" value="CAA2970684.1"/>
    <property type="molecule type" value="Genomic_DNA"/>
</dbReference>
<gene>
    <name evidence="1" type="ORF">OLEA9_A099982</name>
</gene>
<dbReference type="AlphaFoldDB" id="A0A8S0QXZ9"/>
<dbReference type="Proteomes" id="UP000594638">
    <property type="component" value="Unassembled WGS sequence"/>
</dbReference>
<dbReference type="Gramene" id="OE9A099982T1">
    <property type="protein sequence ID" value="OE9A099982C1"/>
    <property type="gene ID" value="OE9A099982"/>
</dbReference>
<evidence type="ECO:0000313" key="1">
    <source>
        <dbReference type="EMBL" id="CAA2970684.1"/>
    </source>
</evidence>
<organism evidence="1 2">
    <name type="scientific">Olea europaea subsp. europaea</name>
    <dbReference type="NCBI Taxonomy" id="158383"/>
    <lineage>
        <taxon>Eukaryota</taxon>
        <taxon>Viridiplantae</taxon>
        <taxon>Streptophyta</taxon>
        <taxon>Embryophyta</taxon>
        <taxon>Tracheophyta</taxon>
        <taxon>Spermatophyta</taxon>
        <taxon>Magnoliopsida</taxon>
        <taxon>eudicotyledons</taxon>
        <taxon>Gunneridae</taxon>
        <taxon>Pentapetalae</taxon>
        <taxon>asterids</taxon>
        <taxon>lamiids</taxon>
        <taxon>Lamiales</taxon>
        <taxon>Oleaceae</taxon>
        <taxon>Oleeae</taxon>
        <taxon>Olea</taxon>
    </lineage>
</organism>
<protein>
    <submittedName>
        <fullName evidence="1">Uncharacterized protein</fullName>
    </submittedName>
</protein>
<sequence length="131" mass="14934">MPWGEASLLYLVEAVMRLLREEAMPWEEVSLFYLVKAVMRLPREEAVPWGGVVRISAKVIYHVMEVEASDITNGSDVATIWTAQIFEIRQLKMCMFAFKKAHLLGYLVVDINHITRVSVVCLMNVFVLGGF</sequence>
<reference evidence="1 2" key="1">
    <citation type="submission" date="2019-12" db="EMBL/GenBank/DDBJ databases">
        <authorList>
            <person name="Alioto T."/>
            <person name="Alioto T."/>
            <person name="Gomez Garrido J."/>
        </authorList>
    </citation>
    <scope>NUCLEOTIDE SEQUENCE [LARGE SCALE GENOMIC DNA]</scope>
</reference>
<evidence type="ECO:0000313" key="2">
    <source>
        <dbReference type="Proteomes" id="UP000594638"/>
    </source>
</evidence>
<name>A0A8S0QXZ9_OLEEU</name>
<accession>A0A8S0QXZ9</accession>
<keyword evidence="2" id="KW-1185">Reference proteome</keyword>
<comment type="caution">
    <text evidence="1">The sequence shown here is derived from an EMBL/GenBank/DDBJ whole genome shotgun (WGS) entry which is preliminary data.</text>
</comment>
<proteinExistence type="predicted"/>